<feature type="transmembrane region" description="Helical" evidence="9">
    <location>
        <begin position="86"/>
        <end position="105"/>
    </location>
</feature>
<comment type="caution">
    <text evidence="12">The sequence shown here is derived from an EMBL/GenBank/DDBJ whole genome shotgun (WGS) entry which is preliminary data.</text>
</comment>
<comment type="catalytic activity">
    <reaction evidence="9">
        <text>Release of signal peptides from bacterial membrane prolipoproteins. Hydrolyzes -Xaa-Yaa-Zaa-|-(S,diacylglyceryl)Cys-, in which Xaa is hydrophobic (preferably Leu), and Yaa (Ala or Ser) and Zaa (Gly or Ala) have small, neutral side chains.</text>
        <dbReference type="EC" id="3.4.23.36"/>
    </reaction>
</comment>
<feature type="region of interest" description="Disordered" evidence="11">
    <location>
        <begin position="1"/>
        <end position="21"/>
    </location>
</feature>
<dbReference type="NCBIfam" id="TIGR00077">
    <property type="entry name" value="lspA"/>
    <property type="match status" value="1"/>
</dbReference>
<evidence type="ECO:0000256" key="3">
    <source>
        <dbReference type="ARBA" id="ARBA00022670"/>
    </source>
</evidence>
<evidence type="ECO:0000256" key="11">
    <source>
        <dbReference type="SAM" id="MobiDB-lite"/>
    </source>
</evidence>
<evidence type="ECO:0000313" key="12">
    <source>
        <dbReference type="EMBL" id="MFB0833365.1"/>
    </source>
</evidence>
<evidence type="ECO:0000256" key="6">
    <source>
        <dbReference type="ARBA" id="ARBA00022801"/>
    </source>
</evidence>
<feature type="active site" evidence="9">
    <location>
        <position position="145"/>
    </location>
</feature>
<feature type="compositionally biased region" description="Basic and acidic residues" evidence="11">
    <location>
        <begin position="1"/>
        <end position="10"/>
    </location>
</feature>
<protein>
    <recommendedName>
        <fullName evidence="9">Lipoprotein signal peptidase</fullName>
        <ecNumber evidence="9">3.4.23.36</ecNumber>
    </recommendedName>
    <alternativeName>
        <fullName evidence="9">Prolipoprotein signal peptidase</fullName>
    </alternativeName>
    <alternativeName>
        <fullName evidence="9">Signal peptidase II</fullName>
        <shortName evidence="9">SPase II</shortName>
    </alternativeName>
</protein>
<evidence type="ECO:0000256" key="4">
    <source>
        <dbReference type="ARBA" id="ARBA00022692"/>
    </source>
</evidence>
<evidence type="ECO:0000313" key="13">
    <source>
        <dbReference type="Proteomes" id="UP001575652"/>
    </source>
</evidence>
<evidence type="ECO:0000256" key="2">
    <source>
        <dbReference type="ARBA" id="ARBA00022475"/>
    </source>
</evidence>
<dbReference type="EMBL" id="JBHDLJ010000001">
    <property type="protein sequence ID" value="MFB0833365.1"/>
    <property type="molecule type" value="Genomic_DNA"/>
</dbReference>
<comment type="similarity">
    <text evidence="1 9 10">Belongs to the peptidase A8 family.</text>
</comment>
<feature type="transmembrane region" description="Helical" evidence="9">
    <location>
        <begin position="153"/>
        <end position="174"/>
    </location>
</feature>
<comment type="pathway">
    <text evidence="9">Protein modification; lipoprotein biosynthesis (signal peptide cleavage).</text>
</comment>
<keyword evidence="8 9" id="KW-0472">Membrane</keyword>
<proteinExistence type="inferred from homology"/>
<name>A0ABV4UKU2_9MICC</name>
<comment type="subcellular location">
    <subcellularLocation>
        <location evidence="9">Cell membrane</location>
        <topology evidence="9">Multi-pass membrane protein</topology>
    </subcellularLocation>
</comment>
<keyword evidence="2 9" id="KW-1003">Cell membrane</keyword>
<reference evidence="12 13" key="1">
    <citation type="submission" date="2024-09" db="EMBL/GenBank/DDBJ databases">
        <authorList>
            <person name="Salinas-Garcia M.A."/>
            <person name="Prieme A."/>
        </authorList>
    </citation>
    <scope>NUCLEOTIDE SEQUENCE [LARGE SCALE GENOMIC DNA]</scope>
    <source>
        <strain evidence="12 13">DSM 21081</strain>
    </source>
</reference>
<dbReference type="Pfam" id="PF01252">
    <property type="entry name" value="Peptidase_A8"/>
    <property type="match status" value="1"/>
</dbReference>
<keyword evidence="3 9" id="KW-0645">Protease</keyword>
<keyword evidence="13" id="KW-1185">Reference proteome</keyword>
<gene>
    <name evidence="9 12" type="primary">lspA</name>
    <name evidence="12" type="ORF">ACETWP_02085</name>
</gene>
<dbReference type="PRINTS" id="PR00781">
    <property type="entry name" value="LIPOSIGPTASE"/>
</dbReference>
<evidence type="ECO:0000256" key="9">
    <source>
        <dbReference type="HAMAP-Rule" id="MF_00161"/>
    </source>
</evidence>
<feature type="transmembrane region" description="Helical" evidence="9">
    <location>
        <begin position="27"/>
        <end position="43"/>
    </location>
</feature>
<sequence length="190" mass="20731">MEHEPIRTPDEPAAAGERPVRPAPRRRALVATLLSVAAVGYALDQTTKWLVQANMALGETIDVWPPFLRWHYILNPGAAFSIGTEVTWIFTIVQAAVVVYVFFLLRKLGSWPWALALGGLLAGAAGNLTDRLFREPSFGMGHVVDFISVPNFAIFNIADSLVVCSMIAICLMIFRGLGIDGRPADAEPSR</sequence>
<keyword evidence="6 9" id="KW-0378">Hydrolase</keyword>
<dbReference type="InterPro" id="IPR001872">
    <property type="entry name" value="Peptidase_A8"/>
</dbReference>
<evidence type="ECO:0000256" key="7">
    <source>
        <dbReference type="ARBA" id="ARBA00022989"/>
    </source>
</evidence>
<dbReference type="EC" id="3.4.23.36" evidence="9"/>
<evidence type="ECO:0000256" key="1">
    <source>
        <dbReference type="ARBA" id="ARBA00006139"/>
    </source>
</evidence>
<evidence type="ECO:0000256" key="8">
    <source>
        <dbReference type="ARBA" id="ARBA00023136"/>
    </source>
</evidence>
<evidence type="ECO:0000256" key="10">
    <source>
        <dbReference type="RuleBase" id="RU004181"/>
    </source>
</evidence>
<dbReference type="RefSeq" id="WP_373970520.1">
    <property type="nucleotide sequence ID" value="NZ_JBHDLJ010000001.1"/>
</dbReference>
<feature type="transmembrane region" description="Helical" evidence="9">
    <location>
        <begin position="112"/>
        <end position="133"/>
    </location>
</feature>
<accession>A0ABV4UKU2</accession>
<keyword evidence="4 9" id="KW-0812">Transmembrane</keyword>
<dbReference type="PANTHER" id="PTHR33695:SF1">
    <property type="entry name" value="LIPOPROTEIN SIGNAL PEPTIDASE"/>
    <property type="match status" value="1"/>
</dbReference>
<dbReference type="PANTHER" id="PTHR33695">
    <property type="entry name" value="LIPOPROTEIN SIGNAL PEPTIDASE"/>
    <property type="match status" value="1"/>
</dbReference>
<dbReference type="HAMAP" id="MF_00161">
    <property type="entry name" value="LspA"/>
    <property type="match status" value="1"/>
</dbReference>
<keyword evidence="5 9" id="KW-0064">Aspartyl protease</keyword>
<evidence type="ECO:0000256" key="5">
    <source>
        <dbReference type="ARBA" id="ARBA00022750"/>
    </source>
</evidence>
<keyword evidence="7 9" id="KW-1133">Transmembrane helix</keyword>
<comment type="function">
    <text evidence="9">This protein specifically catalyzes the removal of signal peptides from prolipoproteins.</text>
</comment>
<dbReference type="Proteomes" id="UP001575652">
    <property type="component" value="Unassembled WGS sequence"/>
</dbReference>
<dbReference type="GO" id="GO:0004190">
    <property type="term" value="F:aspartic-type endopeptidase activity"/>
    <property type="evidence" value="ECO:0007669"/>
    <property type="project" value="UniProtKB-EC"/>
</dbReference>
<organism evidence="12 13">
    <name type="scientific">Arthrobacter halodurans</name>
    <dbReference type="NCBI Taxonomy" id="516699"/>
    <lineage>
        <taxon>Bacteria</taxon>
        <taxon>Bacillati</taxon>
        <taxon>Actinomycetota</taxon>
        <taxon>Actinomycetes</taxon>
        <taxon>Micrococcales</taxon>
        <taxon>Micrococcaceae</taxon>
        <taxon>Arthrobacter</taxon>
    </lineage>
</organism>
<feature type="active site" evidence="9">
    <location>
        <position position="159"/>
    </location>
</feature>